<dbReference type="Pfam" id="PF26168">
    <property type="entry name" value="Glyco_transf_N"/>
    <property type="match status" value="1"/>
</dbReference>
<evidence type="ECO:0000259" key="6">
    <source>
        <dbReference type="Pfam" id="PF26168"/>
    </source>
</evidence>
<dbReference type="InterPro" id="IPR002213">
    <property type="entry name" value="UDP_glucos_trans"/>
</dbReference>
<organism evidence="7 8">
    <name type="scientific">Beta vulgaris subsp. vulgaris</name>
    <name type="common">Beet</name>
    <dbReference type="NCBI Taxonomy" id="3555"/>
    <lineage>
        <taxon>Eukaryota</taxon>
        <taxon>Viridiplantae</taxon>
        <taxon>Streptophyta</taxon>
        <taxon>Embryophyta</taxon>
        <taxon>Tracheophyta</taxon>
        <taxon>Spermatophyta</taxon>
        <taxon>Magnoliopsida</taxon>
        <taxon>eudicotyledons</taxon>
        <taxon>Gunneridae</taxon>
        <taxon>Pentapetalae</taxon>
        <taxon>Caryophyllales</taxon>
        <taxon>Chenopodiaceae</taxon>
        <taxon>Betoideae</taxon>
        <taxon>Beta</taxon>
    </lineage>
</organism>
<dbReference type="Gene3D" id="3.40.50.2000">
    <property type="entry name" value="Glycogen Phosphorylase B"/>
    <property type="match status" value="2"/>
</dbReference>
<name>A0A0J8B1G9_BETVV</name>
<evidence type="ECO:0000256" key="1">
    <source>
        <dbReference type="ARBA" id="ARBA00009995"/>
    </source>
</evidence>
<comment type="catalytic activity">
    <reaction evidence="3">
        <text>a 3'-hydro-2'-hydroxy-beta-oxodihydrochalcone + UDP-alpha-D-glucose = a 3'-(beta-D-glucopyranosyl)-2'-hydroxy-beta-oxodihydrochalcone + UDP + H(+)</text>
        <dbReference type="Rhea" id="RHEA:51504"/>
        <dbReference type="ChEBI" id="CHEBI:15378"/>
        <dbReference type="ChEBI" id="CHEBI:58223"/>
        <dbReference type="ChEBI" id="CHEBI:58885"/>
        <dbReference type="ChEBI" id="CHEBI:142482"/>
        <dbReference type="ChEBI" id="CHEBI:142483"/>
        <dbReference type="EC" id="2.4.1.360"/>
    </reaction>
    <physiologicalReaction direction="left-to-right" evidence="3">
        <dbReference type="Rhea" id="RHEA:51505"/>
    </physiologicalReaction>
</comment>
<dbReference type="Proteomes" id="UP000035740">
    <property type="component" value="Unassembled WGS sequence"/>
</dbReference>
<sequence length="479" mass="53371">MAAHIGDHSGYKHNQVAVVAIPLPIQGHLNPFLRLSHLIAAYGIPVHFVSFASHNQQAKVRAHGLDQINSTITMINFHDPHFIPLPSLTNTKQNNCITKFPTHVTRICDVCHLLEHPISELIGSLSAKFKRIIVIHDSLMASLVHQDAVKIISNVESYTFHTSSAFTIFFFMWHSMVEKPFNLSSDIPHYVPSSKGCSSPEFEKFAADQYKLANLSSGRLYNTCRSLENKYMDLLTQLPANKNKKLFAIGPVNRLINTSSNTSKHKCLEWLDEQESDSVIYVSFGTTTSMTDEQIKELADGLDRSNQKFIWVLREADEVNIFKKDGTAVGEHYDQLLKGYEEAVRGRGLMVKGWAPQLEILGHEAIGGFISHCGWNSCLESLSMGVPIAAWPIHSDQPKNSMLVTEVLKVGVVVKDWANRDELITSSVVESAVRRLMASKEGEELRKRARELGASVRGSVAKGGTSCLELDSFVAHIIR</sequence>
<dbReference type="GO" id="GO:0120514">
    <property type="term" value="F:2-hydroxyflavanone C-glucosyltransferase activity"/>
    <property type="evidence" value="ECO:0007669"/>
    <property type="project" value="UniProtKB-EC"/>
</dbReference>
<dbReference type="InterPro" id="IPR058980">
    <property type="entry name" value="Glyco_transf_N"/>
</dbReference>
<dbReference type="PROSITE" id="PS00375">
    <property type="entry name" value="UDPGT"/>
    <property type="match status" value="1"/>
</dbReference>
<keyword evidence="2 4" id="KW-0808">Transferase</keyword>
<dbReference type="OrthoDB" id="5835829at2759"/>
<dbReference type="InterPro" id="IPR035595">
    <property type="entry name" value="UDP_glycos_trans_CS"/>
</dbReference>
<evidence type="ECO:0000256" key="5">
    <source>
        <dbReference type="RuleBase" id="RU362057"/>
    </source>
</evidence>
<dbReference type="GO" id="GO:0008194">
    <property type="term" value="F:UDP-glycosyltransferase activity"/>
    <property type="evidence" value="ECO:0007669"/>
    <property type="project" value="InterPro"/>
</dbReference>
<accession>A0A0J8B1G9</accession>
<dbReference type="EC" id="2.4.1.-" evidence="5"/>
<dbReference type="EMBL" id="KQ090778">
    <property type="protein sequence ID" value="KMS94841.1"/>
    <property type="molecule type" value="Genomic_DNA"/>
</dbReference>
<dbReference type="GO" id="GO:1901137">
    <property type="term" value="P:carbohydrate derivative biosynthetic process"/>
    <property type="evidence" value="ECO:0007669"/>
    <property type="project" value="UniProtKB-ARBA"/>
</dbReference>
<keyword evidence="8" id="KW-1185">Reference proteome</keyword>
<dbReference type="SUPFAM" id="SSF53756">
    <property type="entry name" value="UDP-Glycosyltransferase/glycogen phosphorylase"/>
    <property type="match status" value="1"/>
</dbReference>
<evidence type="ECO:0000256" key="3">
    <source>
        <dbReference type="ARBA" id="ARBA00051296"/>
    </source>
</evidence>
<protein>
    <recommendedName>
        <fullName evidence="5">Glycosyltransferase</fullName>
        <ecNumber evidence="5">2.4.1.-</ecNumber>
    </recommendedName>
</protein>
<dbReference type="eggNOG" id="KOG1192">
    <property type="taxonomic scope" value="Eukaryota"/>
</dbReference>
<dbReference type="KEGG" id="bvg:104885164"/>
<proteinExistence type="inferred from homology"/>
<evidence type="ECO:0000313" key="7">
    <source>
        <dbReference type="EMBL" id="KMS94841.1"/>
    </source>
</evidence>
<dbReference type="Pfam" id="PF00201">
    <property type="entry name" value="UDPGT"/>
    <property type="match status" value="1"/>
</dbReference>
<evidence type="ECO:0000313" key="8">
    <source>
        <dbReference type="Proteomes" id="UP000035740"/>
    </source>
</evidence>
<dbReference type="Gramene" id="KMS94841">
    <property type="protein sequence ID" value="KMS94841"/>
    <property type="gene ID" value="BVRB_014800"/>
</dbReference>
<reference evidence="7 8" key="1">
    <citation type="journal article" date="2014" name="Nature">
        <title>The genome of the recently domesticated crop plant sugar beet (Beta vulgaris).</title>
        <authorList>
            <person name="Dohm J.C."/>
            <person name="Minoche A.E."/>
            <person name="Holtgrawe D."/>
            <person name="Capella-Gutierrez S."/>
            <person name="Zakrzewski F."/>
            <person name="Tafer H."/>
            <person name="Rupp O."/>
            <person name="Sorensen T.R."/>
            <person name="Stracke R."/>
            <person name="Reinhardt R."/>
            <person name="Goesmann A."/>
            <person name="Kraft T."/>
            <person name="Schulz B."/>
            <person name="Stadler P.F."/>
            <person name="Schmidt T."/>
            <person name="Gabaldon T."/>
            <person name="Lehrach H."/>
            <person name="Weisshaar B."/>
            <person name="Himmelbauer H."/>
        </authorList>
    </citation>
    <scope>NUCLEOTIDE SEQUENCE [LARGE SCALE GENOMIC DNA]</scope>
    <source>
        <tissue evidence="7">Taproot</tissue>
    </source>
</reference>
<evidence type="ECO:0000256" key="4">
    <source>
        <dbReference type="RuleBase" id="RU003718"/>
    </source>
</evidence>
<keyword evidence="4" id="KW-0328">Glycosyltransferase</keyword>
<dbReference type="OMA" id="VIEKMMV"/>
<dbReference type="CDD" id="cd03784">
    <property type="entry name" value="GT1_Gtf-like"/>
    <property type="match status" value="1"/>
</dbReference>
<gene>
    <name evidence="7" type="ORF">BVRB_014800</name>
</gene>
<dbReference type="PANTHER" id="PTHR48044:SF22">
    <property type="entry name" value="GLYCOSYLTRANSFERASE"/>
    <property type="match status" value="1"/>
</dbReference>
<dbReference type="AlphaFoldDB" id="A0A0J8B1G9"/>
<dbReference type="FunFam" id="3.40.50.2000:FF:000060">
    <property type="entry name" value="Glycosyltransferase"/>
    <property type="match status" value="1"/>
</dbReference>
<comment type="similarity">
    <text evidence="1 4">Belongs to the UDP-glycosyltransferase family.</text>
</comment>
<evidence type="ECO:0000256" key="2">
    <source>
        <dbReference type="ARBA" id="ARBA00022679"/>
    </source>
</evidence>
<feature type="domain" description="Glycosyltransferase N-terminal" evidence="6">
    <location>
        <begin position="14"/>
        <end position="254"/>
    </location>
</feature>
<dbReference type="PANTHER" id="PTHR48044">
    <property type="entry name" value="GLYCOSYLTRANSFERASE"/>
    <property type="match status" value="1"/>
</dbReference>